<dbReference type="InterPro" id="IPR036412">
    <property type="entry name" value="HAD-like_sf"/>
</dbReference>
<dbReference type="EMBL" id="CP022098">
    <property type="protein sequence ID" value="ATB42711.1"/>
    <property type="molecule type" value="Genomic_DNA"/>
</dbReference>
<evidence type="ECO:0000313" key="12">
    <source>
        <dbReference type="Proteomes" id="UP000217257"/>
    </source>
</evidence>
<dbReference type="NCBIfam" id="TIGR02009">
    <property type="entry name" value="PGMB-YQAB-SF"/>
    <property type="match status" value="1"/>
</dbReference>
<dbReference type="GO" id="GO:0008801">
    <property type="term" value="F:beta-phosphoglucomutase activity"/>
    <property type="evidence" value="ECO:0007669"/>
    <property type="project" value="UniProtKB-EC"/>
</dbReference>
<dbReference type="InterPro" id="IPR023198">
    <property type="entry name" value="PGP-like_dom2"/>
</dbReference>
<comment type="catalytic activity">
    <reaction evidence="8">
        <text>beta-D-glucose 1-phosphate = beta-D-glucose 6-phosphate</text>
        <dbReference type="Rhea" id="RHEA:20113"/>
        <dbReference type="ChEBI" id="CHEBI:57684"/>
        <dbReference type="ChEBI" id="CHEBI:58247"/>
        <dbReference type="EC" id="5.4.2.6"/>
    </reaction>
</comment>
<evidence type="ECO:0000256" key="2">
    <source>
        <dbReference type="ARBA" id="ARBA00006171"/>
    </source>
</evidence>
<dbReference type="PANTHER" id="PTHR46193">
    <property type="entry name" value="6-PHOSPHOGLUCONATE PHOSPHATASE"/>
    <property type="match status" value="1"/>
</dbReference>
<gene>
    <name evidence="11" type="ORF">CYFUS_008190</name>
</gene>
<organism evidence="11 12">
    <name type="scientific">Cystobacter fuscus</name>
    <dbReference type="NCBI Taxonomy" id="43"/>
    <lineage>
        <taxon>Bacteria</taxon>
        <taxon>Pseudomonadati</taxon>
        <taxon>Myxococcota</taxon>
        <taxon>Myxococcia</taxon>
        <taxon>Myxococcales</taxon>
        <taxon>Cystobacterineae</taxon>
        <taxon>Archangiaceae</taxon>
        <taxon>Cystobacter</taxon>
    </lineage>
</organism>
<keyword evidence="3" id="KW-0597">Phosphoprotein</keyword>
<evidence type="ECO:0000256" key="10">
    <source>
        <dbReference type="ARBA" id="ARBA00044991"/>
    </source>
</evidence>
<evidence type="ECO:0000256" key="3">
    <source>
        <dbReference type="ARBA" id="ARBA00022553"/>
    </source>
</evidence>
<dbReference type="SFLD" id="SFLDS00003">
    <property type="entry name" value="Haloacid_Dehalogenase"/>
    <property type="match status" value="1"/>
</dbReference>
<dbReference type="Proteomes" id="UP000217257">
    <property type="component" value="Chromosome"/>
</dbReference>
<dbReference type="AlphaFoldDB" id="A0A250JH26"/>
<dbReference type="InterPro" id="IPR051600">
    <property type="entry name" value="Beta-PGM-like"/>
</dbReference>
<sequence length="269" mass="28718">MSSPEPVAVILSRGELDAVLFDLDGVVTRTARVHAAAWKRLFDAYLREHSTDPDRDFQPFTQEDYRRYVDGRPRLEGIRCFLASRGLSLPEGAPDDGPDAETVHGLGARKNAWFLEELEQRGVEVDPAAVALLEQVRAAGLRTAVVTSSRNGAAVLRLGGLEHLFDARVDGVEAGKLGLAGKPAPDTFLEGARRLGSEPARTAVFEDAQAGVRAGHLGGFALVIGVRRSGETGALLRAGADVEVEELSAVRVEGAAPPRPEFHAEGAMP</sequence>
<dbReference type="Gene3D" id="3.40.50.1000">
    <property type="entry name" value="HAD superfamily/HAD-like"/>
    <property type="match status" value="1"/>
</dbReference>
<evidence type="ECO:0000256" key="6">
    <source>
        <dbReference type="ARBA" id="ARBA00023235"/>
    </source>
</evidence>
<evidence type="ECO:0000256" key="7">
    <source>
        <dbReference type="ARBA" id="ARBA00023277"/>
    </source>
</evidence>
<proteinExistence type="inferred from homology"/>
<evidence type="ECO:0000256" key="8">
    <source>
        <dbReference type="ARBA" id="ARBA00044926"/>
    </source>
</evidence>
<evidence type="ECO:0000256" key="1">
    <source>
        <dbReference type="ARBA" id="ARBA00001946"/>
    </source>
</evidence>
<keyword evidence="4" id="KW-0479">Metal-binding</keyword>
<evidence type="ECO:0000256" key="5">
    <source>
        <dbReference type="ARBA" id="ARBA00022842"/>
    </source>
</evidence>
<accession>A0A250JH26</accession>
<dbReference type="InterPro" id="IPR010976">
    <property type="entry name" value="B-phosphoglucomutase_hydrolase"/>
</dbReference>
<dbReference type="InterPro" id="IPR006439">
    <property type="entry name" value="HAD-SF_hydro_IA"/>
</dbReference>
<evidence type="ECO:0000256" key="9">
    <source>
        <dbReference type="ARBA" id="ARBA00044968"/>
    </source>
</evidence>
<evidence type="ECO:0000313" key="11">
    <source>
        <dbReference type="EMBL" id="ATB42711.1"/>
    </source>
</evidence>
<comment type="similarity">
    <text evidence="2">Belongs to the HAD-like hydrolase superfamily. CbbY/CbbZ/Gph/YieH family.</text>
</comment>
<dbReference type="NCBIfam" id="TIGR01509">
    <property type="entry name" value="HAD-SF-IA-v3"/>
    <property type="match status" value="1"/>
</dbReference>
<evidence type="ECO:0000256" key="4">
    <source>
        <dbReference type="ARBA" id="ARBA00022723"/>
    </source>
</evidence>
<dbReference type="Pfam" id="PF00702">
    <property type="entry name" value="Hydrolase"/>
    <property type="match status" value="1"/>
</dbReference>
<keyword evidence="5" id="KW-0460">Magnesium</keyword>
<dbReference type="SUPFAM" id="SSF56784">
    <property type="entry name" value="HAD-like"/>
    <property type="match status" value="1"/>
</dbReference>
<comment type="cofactor">
    <cofactor evidence="1">
        <name>Mg(2+)</name>
        <dbReference type="ChEBI" id="CHEBI:18420"/>
    </cofactor>
</comment>
<dbReference type="SFLD" id="SFLDG01129">
    <property type="entry name" value="C1.5:_HAD__Beta-PGM__Phosphata"/>
    <property type="match status" value="1"/>
</dbReference>
<keyword evidence="6" id="KW-0413">Isomerase</keyword>
<dbReference type="InterPro" id="IPR023214">
    <property type="entry name" value="HAD_sf"/>
</dbReference>
<protein>
    <recommendedName>
        <fullName evidence="10">Beta-phosphoglucomutase</fullName>
        <ecNumber evidence="9">5.4.2.6</ecNumber>
    </recommendedName>
</protein>
<dbReference type="KEGG" id="cfus:CYFUS_008190"/>
<dbReference type="RefSeq" id="WP_095990225.1">
    <property type="nucleotide sequence ID" value="NZ_CP022098.1"/>
</dbReference>
<name>A0A250JH26_9BACT</name>
<reference evidence="11 12" key="1">
    <citation type="submission" date="2017-06" db="EMBL/GenBank/DDBJ databases">
        <title>Sequencing and comparative analysis of myxobacterial genomes.</title>
        <authorList>
            <person name="Rupp O."/>
            <person name="Goesmann A."/>
            <person name="Sogaard-Andersen L."/>
        </authorList>
    </citation>
    <scope>NUCLEOTIDE SEQUENCE [LARGE SCALE GENOMIC DNA]</scope>
    <source>
        <strain evidence="11 12">DSM 52655</strain>
    </source>
</reference>
<dbReference type="PANTHER" id="PTHR46193:SF18">
    <property type="entry name" value="HEXITOL PHOSPHATASE B"/>
    <property type="match status" value="1"/>
</dbReference>
<dbReference type="Gene3D" id="1.10.150.240">
    <property type="entry name" value="Putative phosphatase, domain 2"/>
    <property type="match status" value="1"/>
</dbReference>
<dbReference type="EC" id="5.4.2.6" evidence="9"/>
<dbReference type="GO" id="GO:0046872">
    <property type="term" value="F:metal ion binding"/>
    <property type="evidence" value="ECO:0007669"/>
    <property type="project" value="UniProtKB-KW"/>
</dbReference>
<keyword evidence="7" id="KW-0119">Carbohydrate metabolism</keyword>